<comment type="caution">
    <text evidence="1">The sequence shown here is derived from an EMBL/GenBank/DDBJ whole genome shotgun (WGS) entry which is preliminary data.</text>
</comment>
<dbReference type="eggNOG" id="COG1487">
    <property type="taxonomic scope" value="Bacteria"/>
</dbReference>
<accession>I3ILJ8</accession>
<dbReference type="OrthoDB" id="9796690at2"/>
<dbReference type="Gene3D" id="3.40.50.1010">
    <property type="entry name" value="5'-nuclease"/>
    <property type="match status" value="1"/>
</dbReference>
<dbReference type="SUPFAM" id="SSF88723">
    <property type="entry name" value="PIN domain-like"/>
    <property type="match status" value="1"/>
</dbReference>
<proteinExistence type="predicted"/>
<sequence length="87" mass="10034">MTPLYLIDTDWIIHYPNGQREIVKRLLALRKEGLAMSVISLAKLYEGVYYSTNPEGDKKALEDFLTGFQSWDLKMKYVKSSEKSGEN</sequence>
<evidence type="ECO:0008006" key="3">
    <source>
        <dbReference type="Google" id="ProtNLM"/>
    </source>
</evidence>
<dbReference type="STRING" id="247490.KSU1_C0997"/>
<evidence type="ECO:0000313" key="1">
    <source>
        <dbReference type="EMBL" id="GAB62593.1"/>
    </source>
</evidence>
<reference evidence="1 2" key="1">
    <citation type="journal article" date="2012" name="FEBS Lett.">
        <title>Anammox organism KSU-1 expresses a NirK-type copper-containing nitrite reductase instead of a NirS-type with cytochrome cd1.</title>
        <authorList>
            <person name="Hira D."/>
            <person name="Toh H."/>
            <person name="Migita C.T."/>
            <person name="Okubo H."/>
            <person name="Nishiyama T."/>
            <person name="Hattori M."/>
            <person name="Furukawa K."/>
            <person name="Fujii T."/>
        </authorList>
    </citation>
    <scope>NUCLEOTIDE SEQUENCE [LARGE SCALE GENOMIC DNA]</scope>
</reference>
<dbReference type="EMBL" id="BAFH01000003">
    <property type="protein sequence ID" value="GAB62593.1"/>
    <property type="molecule type" value="Genomic_DNA"/>
</dbReference>
<name>I3ILJ8_9BACT</name>
<organism evidence="1 2">
    <name type="scientific">Candidatus Jettenia caeni</name>
    <dbReference type="NCBI Taxonomy" id="247490"/>
    <lineage>
        <taxon>Bacteria</taxon>
        <taxon>Pseudomonadati</taxon>
        <taxon>Planctomycetota</taxon>
        <taxon>Candidatus Brocadiia</taxon>
        <taxon>Candidatus Brocadiales</taxon>
        <taxon>Candidatus Brocadiaceae</taxon>
        <taxon>Candidatus Jettenia</taxon>
    </lineage>
</organism>
<dbReference type="InterPro" id="IPR029060">
    <property type="entry name" value="PIN-like_dom_sf"/>
</dbReference>
<dbReference type="CDD" id="cd09881">
    <property type="entry name" value="PIN_VapC4-5_FitB-like"/>
    <property type="match status" value="1"/>
</dbReference>
<gene>
    <name evidence="1" type="ORF">KSU1_C0997</name>
</gene>
<dbReference type="Proteomes" id="UP000002985">
    <property type="component" value="Unassembled WGS sequence"/>
</dbReference>
<protein>
    <recommendedName>
        <fullName evidence="3">PIN domain-containing protein</fullName>
    </recommendedName>
</protein>
<dbReference type="AlphaFoldDB" id="I3ILJ8"/>
<keyword evidence="2" id="KW-1185">Reference proteome</keyword>
<evidence type="ECO:0000313" key="2">
    <source>
        <dbReference type="Proteomes" id="UP000002985"/>
    </source>
</evidence>